<organism evidence="1 2">
    <name type="scientific">Neobacillus massiliamazoniensis</name>
    <dbReference type="NCBI Taxonomy" id="1499688"/>
    <lineage>
        <taxon>Bacteria</taxon>
        <taxon>Bacillati</taxon>
        <taxon>Bacillota</taxon>
        <taxon>Bacilli</taxon>
        <taxon>Bacillales</taxon>
        <taxon>Bacillaceae</taxon>
        <taxon>Neobacillus</taxon>
    </lineage>
</organism>
<reference evidence="2" key="1">
    <citation type="submission" date="2015-05" db="EMBL/GenBank/DDBJ databases">
        <authorList>
            <person name="Urmite Genomes"/>
        </authorList>
    </citation>
    <scope>NUCLEOTIDE SEQUENCE [LARGE SCALE GENOMIC DNA]</scope>
    <source>
        <strain evidence="2">LF1</strain>
    </source>
</reference>
<keyword evidence="2" id="KW-1185">Reference proteome</keyword>
<dbReference type="Proteomes" id="UP000199087">
    <property type="component" value="Unassembled WGS sequence"/>
</dbReference>
<dbReference type="RefSeq" id="WP_090629802.1">
    <property type="nucleotide sequence ID" value="NZ_CVRB01000001.1"/>
</dbReference>
<proteinExistence type="predicted"/>
<dbReference type="AlphaFoldDB" id="A0A0U1NQR4"/>
<evidence type="ECO:0000313" key="2">
    <source>
        <dbReference type="Proteomes" id="UP000199087"/>
    </source>
</evidence>
<sequence length="139" mass="17190">MRKMYFRRKNIKQSFQKCNISRPTKYRPNYEMENMKWEFHKYDHDPFPSVPHGHCLNRRDLKLHENGDIYQGKDVWGRLNKRDYDRLRKDPRFIRLALAAKKFHGMDVNGNNNRNVRRRNMSRRFLNEVLVFEGRIEQY</sequence>
<dbReference type="OrthoDB" id="8481176at2"/>
<dbReference type="EMBL" id="CVRB01000001">
    <property type="protein sequence ID" value="CRK80379.1"/>
    <property type="molecule type" value="Genomic_DNA"/>
</dbReference>
<accession>A0A0U1NQR4</accession>
<name>A0A0U1NQR4_9BACI</name>
<gene>
    <name evidence="1" type="ORF">BN000_00262</name>
</gene>
<evidence type="ECO:0000313" key="1">
    <source>
        <dbReference type="EMBL" id="CRK80379.1"/>
    </source>
</evidence>
<protein>
    <submittedName>
        <fullName evidence="1">Uncharacterized protein</fullName>
    </submittedName>
</protein>